<sequence length="77" mass="8790">MDDKLKQKVNQFLLGKGVADINILSIPEELQKYNVDEFNFDEEEGTILVLSPEWLVELKPEVKNGVIEGLTEVFLRA</sequence>
<evidence type="ECO:0000313" key="1">
    <source>
        <dbReference type="EMBL" id="MFL0198075.1"/>
    </source>
</evidence>
<dbReference type="EMBL" id="JBJHZX010000046">
    <property type="protein sequence ID" value="MFL0198075.1"/>
    <property type="molecule type" value="Genomic_DNA"/>
</dbReference>
<accession>A0ABW8SUE6</accession>
<dbReference type="Proteomes" id="UP001623660">
    <property type="component" value="Unassembled WGS sequence"/>
</dbReference>
<evidence type="ECO:0000313" key="2">
    <source>
        <dbReference type="Proteomes" id="UP001623660"/>
    </source>
</evidence>
<dbReference type="RefSeq" id="WP_406794183.1">
    <property type="nucleotide sequence ID" value="NZ_JBJHZX010000046.1"/>
</dbReference>
<gene>
    <name evidence="1" type="ORF">ACJDU8_21275</name>
</gene>
<proteinExistence type="predicted"/>
<protein>
    <submittedName>
        <fullName evidence="1">Uncharacterized protein</fullName>
    </submittedName>
</protein>
<comment type="caution">
    <text evidence="1">The sequence shown here is derived from an EMBL/GenBank/DDBJ whole genome shotgun (WGS) entry which is preliminary data.</text>
</comment>
<name>A0ABW8SUE6_9CLOT</name>
<keyword evidence="2" id="KW-1185">Reference proteome</keyword>
<organism evidence="1 2">
    <name type="scientific">Candidatus Clostridium eludens</name>
    <dbReference type="NCBI Taxonomy" id="3381663"/>
    <lineage>
        <taxon>Bacteria</taxon>
        <taxon>Bacillati</taxon>
        <taxon>Bacillota</taxon>
        <taxon>Clostridia</taxon>
        <taxon>Eubacteriales</taxon>
        <taxon>Clostridiaceae</taxon>
        <taxon>Clostridium</taxon>
    </lineage>
</organism>
<reference evidence="1 2" key="1">
    <citation type="submission" date="2024-11" db="EMBL/GenBank/DDBJ databases">
        <authorList>
            <person name="Heng Y.C."/>
            <person name="Lim A.C.H."/>
            <person name="Lee J.K.Y."/>
            <person name="Kittelmann S."/>
        </authorList>
    </citation>
    <scope>NUCLEOTIDE SEQUENCE [LARGE SCALE GENOMIC DNA]</scope>
    <source>
        <strain evidence="1 2">WILCCON 0269</strain>
    </source>
</reference>